<protein>
    <recommendedName>
        <fullName evidence="3">Copia protein</fullName>
    </recommendedName>
</protein>
<evidence type="ECO:0000313" key="1">
    <source>
        <dbReference type="EMBL" id="KYP53479.1"/>
    </source>
</evidence>
<dbReference type="Gramene" id="C.cajan_24403.t">
    <property type="protein sequence ID" value="C.cajan_24403.t.cds1"/>
    <property type="gene ID" value="C.cajan_24403"/>
</dbReference>
<accession>A0A151SFC7</accession>
<dbReference type="Proteomes" id="UP000075243">
    <property type="component" value="Unassembled WGS sequence"/>
</dbReference>
<sequence>MEAEIIALDIASSEVKFLKKLLYDVHLLNKPIPPISMHCDSQVAIAKVTSKKFNEKRKHLRIRHKSIRNLITHGVISVNFIRFENNFTDPLIKGLTHQQVLELSRGIGLKSIN</sequence>
<proteinExistence type="predicted"/>
<keyword evidence="2" id="KW-1185">Reference proteome</keyword>
<reference evidence="1" key="1">
    <citation type="journal article" date="2012" name="Nat. Biotechnol.">
        <title>Draft genome sequence of pigeonpea (Cajanus cajan), an orphan legume crop of resource-poor farmers.</title>
        <authorList>
            <person name="Varshney R.K."/>
            <person name="Chen W."/>
            <person name="Li Y."/>
            <person name="Bharti A.K."/>
            <person name="Saxena R.K."/>
            <person name="Schlueter J.A."/>
            <person name="Donoghue M.T."/>
            <person name="Azam S."/>
            <person name="Fan G."/>
            <person name="Whaley A.M."/>
            <person name="Farmer A.D."/>
            <person name="Sheridan J."/>
            <person name="Iwata A."/>
            <person name="Tuteja R."/>
            <person name="Penmetsa R.V."/>
            <person name="Wu W."/>
            <person name="Upadhyaya H.D."/>
            <person name="Yang S.P."/>
            <person name="Shah T."/>
            <person name="Saxena K.B."/>
            <person name="Michael T."/>
            <person name="McCombie W.R."/>
            <person name="Yang B."/>
            <person name="Zhang G."/>
            <person name="Yang H."/>
            <person name="Wang J."/>
            <person name="Spillane C."/>
            <person name="Cook D.R."/>
            <person name="May G.D."/>
            <person name="Xu X."/>
            <person name="Jackson S.A."/>
        </authorList>
    </citation>
    <scope>NUCLEOTIDE SEQUENCE [LARGE SCALE GENOMIC DNA]</scope>
</reference>
<dbReference type="CDD" id="cd09272">
    <property type="entry name" value="RNase_HI_RT_Ty1"/>
    <property type="match status" value="1"/>
</dbReference>
<evidence type="ECO:0008006" key="3">
    <source>
        <dbReference type="Google" id="ProtNLM"/>
    </source>
</evidence>
<dbReference type="EMBL" id="KQ483413">
    <property type="protein sequence ID" value="KYP53479.1"/>
    <property type="molecule type" value="Genomic_DNA"/>
</dbReference>
<organism evidence="1 2">
    <name type="scientific">Cajanus cajan</name>
    <name type="common">Pigeon pea</name>
    <name type="synonym">Cajanus indicus</name>
    <dbReference type="NCBI Taxonomy" id="3821"/>
    <lineage>
        <taxon>Eukaryota</taxon>
        <taxon>Viridiplantae</taxon>
        <taxon>Streptophyta</taxon>
        <taxon>Embryophyta</taxon>
        <taxon>Tracheophyta</taxon>
        <taxon>Spermatophyta</taxon>
        <taxon>Magnoliopsida</taxon>
        <taxon>eudicotyledons</taxon>
        <taxon>Gunneridae</taxon>
        <taxon>Pentapetalae</taxon>
        <taxon>rosids</taxon>
        <taxon>fabids</taxon>
        <taxon>Fabales</taxon>
        <taxon>Fabaceae</taxon>
        <taxon>Papilionoideae</taxon>
        <taxon>50 kb inversion clade</taxon>
        <taxon>NPAAA clade</taxon>
        <taxon>indigoferoid/millettioid clade</taxon>
        <taxon>Phaseoleae</taxon>
        <taxon>Cajanus</taxon>
    </lineage>
</organism>
<dbReference type="STRING" id="3821.A0A151SFC7"/>
<gene>
    <name evidence="1" type="ORF">KK1_024617</name>
</gene>
<evidence type="ECO:0000313" key="2">
    <source>
        <dbReference type="Proteomes" id="UP000075243"/>
    </source>
</evidence>
<name>A0A151SFC7_CAJCA</name>
<dbReference type="AlphaFoldDB" id="A0A151SFC7"/>